<organism evidence="2 3">
    <name type="scientific">Meripilus lineatus</name>
    <dbReference type="NCBI Taxonomy" id="2056292"/>
    <lineage>
        <taxon>Eukaryota</taxon>
        <taxon>Fungi</taxon>
        <taxon>Dikarya</taxon>
        <taxon>Basidiomycota</taxon>
        <taxon>Agaricomycotina</taxon>
        <taxon>Agaricomycetes</taxon>
        <taxon>Polyporales</taxon>
        <taxon>Meripilaceae</taxon>
        <taxon>Meripilus</taxon>
    </lineage>
</organism>
<dbReference type="Pfam" id="PF00646">
    <property type="entry name" value="F-box"/>
    <property type="match status" value="1"/>
</dbReference>
<dbReference type="AlphaFoldDB" id="A0AAD5UZP5"/>
<dbReference type="InterPro" id="IPR001810">
    <property type="entry name" value="F-box_dom"/>
</dbReference>
<evidence type="ECO:0000313" key="3">
    <source>
        <dbReference type="Proteomes" id="UP001212997"/>
    </source>
</evidence>
<dbReference type="InterPro" id="IPR036047">
    <property type="entry name" value="F-box-like_dom_sf"/>
</dbReference>
<name>A0AAD5UZP5_9APHY</name>
<dbReference type="SUPFAM" id="SSF81383">
    <property type="entry name" value="F-box domain"/>
    <property type="match status" value="1"/>
</dbReference>
<keyword evidence="3" id="KW-1185">Reference proteome</keyword>
<dbReference type="Proteomes" id="UP001212997">
    <property type="component" value="Unassembled WGS sequence"/>
</dbReference>
<dbReference type="CDD" id="cd09917">
    <property type="entry name" value="F-box_SF"/>
    <property type="match status" value="1"/>
</dbReference>
<proteinExistence type="predicted"/>
<comment type="caution">
    <text evidence="2">The sequence shown here is derived from an EMBL/GenBank/DDBJ whole genome shotgun (WGS) entry which is preliminary data.</text>
</comment>
<gene>
    <name evidence="2" type="ORF">NLI96_g7291</name>
</gene>
<feature type="domain" description="F-box" evidence="1">
    <location>
        <begin position="14"/>
        <end position="43"/>
    </location>
</feature>
<dbReference type="EMBL" id="JANAWD010000294">
    <property type="protein sequence ID" value="KAJ3481996.1"/>
    <property type="molecule type" value="Genomic_DNA"/>
</dbReference>
<sequence>MRSTIVVPGKFAQETWLQIFTYVDVTSFAKLRMVSKNFHNVLTGELNLRYNKLLRNFVADPEQFRQTMEGTDSFLGGAGVRLLLQFEQKPSTFTLQLYTREHCVKTWQNVLGKFGYKLLTKQPFTKSRDDGIQLIEHTFVKGRHSINIMVSQCDIILFPSSRFEQTSDFAIASGNCIIHGYPNDLSTDDDENSAPLAKPTHSFHKVEGCIKRRFGDSRSLVVRLSETADNRDIDYALPAWHENPNTHEPMQGFGLDMTTPSALKGGRPHGFYEQITVFRVTSKC</sequence>
<evidence type="ECO:0000259" key="1">
    <source>
        <dbReference type="Pfam" id="PF00646"/>
    </source>
</evidence>
<reference evidence="2" key="1">
    <citation type="submission" date="2022-07" db="EMBL/GenBank/DDBJ databases">
        <title>Genome Sequence of Physisporinus lineatus.</title>
        <authorList>
            <person name="Buettner E."/>
        </authorList>
    </citation>
    <scope>NUCLEOTIDE SEQUENCE</scope>
    <source>
        <strain evidence="2">VT162</strain>
    </source>
</reference>
<evidence type="ECO:0000313" key="2">
    <source>
        <dbReference type="EMBL" id="KAJ3481996.1"/>
    </source>
</evidence>
<protein>
    <recommendedName>
        <fullName evidence="1">F-box domain-containing protein</fullName>
    </recommendedName>
</protein>
<accession>A0AAD5UZP5</accession>